<dbReference type="SUPFAM" id="SSF110849">
    <property type="entry name" value="ParB/Sulfiredoxin"/>
    <property type="match status" value="1"/>
</dbReference>
<dbReference type="PANTHER" id="PTHR33375">
    <property type="entry name" value="CHROMOSOME-PARTITIONING PROTEIN PARB-RELATED"/>
    <property type="match status" value="1"/>
</dbReference>
<dbReference type="SUPFAM" id="SSF109709">
    <property type="entry name" value="KorB DNA-binding domain-like"/>
    <property type="match status" value="1"/>
</dbReference>
<organism evidence="5 6">
    <name type="scientific">Noviherbaspirillum album</name>
    <dbReference type="NCBI Taxonomy" id="3080276"/>
    <lineage>
        <taxon>Bacteria</taxon>
        <taxon>Pseudomonadati</taxon>
        <taxon>Pseudomonadota</taxon>
        <taxon>Betaproteobacteria</taxon>
        <taxon>Burkholderiales</taxon>
        <taxon>Oxalobacteraceae</taxon>
        <taxon>Noviherbaspirillum</taxon>
    </lineage>
</organism>
<dbReference type="InterPro" id="IPR036086">
    <property type="entry name" value="ParB/Sulfiredoxin_sf"/>
</dbReference>
<gene>
    <name evidence="5" type="ORF">RY831_03360</name>
</gene>
<feature type="domain" description="HTH cro/C1-type" evidence="4">
    <location>
        <begin position="166"/>
        <end position="195"/>
    </location>
</feature>
<dbReference type="EMBL" id="JAWIIV010000002">
    <property type="protein sequence ID" value="MEC4718171.1"/>
    <property type="molecule type" value="Genomic_DNA"/>
</dbReference>
<evidence type="ECO:0000256" key="2">
    <source>
        <dbReference type="ARBA" id="ARBA00022829"/>
    </source>
</evidence>
<proteinExistence type="inferred from homology"/>
<dbReference type="InterPro" id="IPR050336">
    <property type="entry name" value="Chromosome_partition/occlusion"/>
</dbReference>
<evidence type="ECO:0000313" key="5">
    <source>
        <dbReference type="EMBL" id="MEC4718171.1"/>
    </source>
</evidence>
<dbReference type="PROSITE" id="PS50943">
    <property type="entry name" value="HTH_CROC1"/>
    <property type="match status" value="1"/>
</dbReference>
<evidence type="ECO:0000256" key="3">
    <source>
        <dbReference type="SAM" id="MobiDB-lite"/>
    </source>
</evidence>
<dbReference type="Proteomes" id="UP001352263">
    <property type="component" value="Unassembled WGS sequence"/>
</dbReference>
<dbReference type="Gene3D" id="1.10.10.2830">
    <property type="match status" value="1"/>
</dbReference>
<dbReference type="Pfam" id="PF17762">
    <property type="entry name" value="HTH_ParB"/>
    <property type="match status" value="1"/>
</dbReference>
<evidence type="ECO:0000256" key="1">
    <source>
        <dbReference type="ARBA" id="ARBA00006295"/>
    </source>
</evidence>
<comment type="similarity">
    <text evidence="1">Belongs to the ParB family.</text>
</comment>
<dbReference type="InterPro" id="IPR001387">
    <property type="entry name" value="Cro/C1-type_HTH"/>
</dbReference>
<dbReference type="RefSeq" id="WP_326504925.1">
    <property type="nucleotide sequence ID" value="NZ_JAWIIV010000002.1"/>
</dbReference>
<dbReference type="CDD" id="cd00093">
    <property type="entry name" value="HTH_XRE"/>
    <property type="match status" value="1"/>
</dbReference>
<comment type="caution">
    <text evidence="5">The sequence shown here is derived from an EMBL/GenBank/DDBJ whole genome shotgun (WGS) entry which is preliminary data.</text>
</comment>
<reference evidence="5 6" key="1">
    <citation type="submission" date="2023-10" db="EMBL/GenBank/DDBJ databases">
        <title>Noviherbaspirillum sp. CPCC 100848 genome assembly.</title>
        <authorList>
            <person name="Li X.Y."/>
            <person name="Fang X.M."/>
        </authorList>
    </citation>
    <scope>NUCLEOTIDE SEQUENCE [LARGE SCALE GENOMIC DNA]</scope>
    <source>
        <strain evidence="5 6">CPCC 100848</strain>
    </source>
</reference>
<dbReference type="Pfam" id="PF02195">
    <property type="entry name" value="ParB_N"/>
    <property type="match status" value="1"/>
</dbReference>
<dbReference type="SMART" id="SM00470">
    <property type="entry name" value="ParB"/>
    <property type="match status" value="1"/>
</dbReference>
<dbReference type="PANTHER" id="PTHR33375:SF1">
    <property type="entry name" value="CHROMOSOME-PARTITIONING PROTEIN PARB-RELATED"/>
    <property type="match status" value="1"/>
</dbReference>
<dbReference type="Gene3D" id="3.90.1530.10">
    <property type="entry name" value="Conserved hypothetical protein from pyrococcus furiosus pfu- 392566-001, ParB domain"/>
    <property type="match status" value="1"/>
</dbReference>
<feature type="region of interest" description="Disordered" evidence="3">
    <location>
        <begin position="12"/>
        <end position="33"/>
    </location>
</feature>
<name>A0ABU6J3G0_9BURK</name>
<keyword evidence="2" id="KW-0159">Chromosome partition</keyword>
<keyword evidence="6" id="KW-1185">Reference proteome</keyword>
<dbReference type="InterPro" id="IPR004437">
    <property type="entry name" value="ParB/RepB/Spo0J"/>
</dbReference>
<evidence type="ECO:0000313" key="6">
    <source>
        <dbReference type="Proteomes" id="UP001352263"/>
    </source>
</evidence>
<protein>
    <submittedName>
        <fullName evidence="5">ParB/RepB/Spo0J family partition protein</fullName>
    </submittedName>
</protein>
<dbReference type="NCBIfam" id="TIGR00180">
    <property type="entry name" value="parB_part"/>
    <property type="match status" value="1"/>
</dbReference>
<dbReference type="InterPro" id="IPR003115">
    <property type="entry name" value="ParB_N"/>
</dbReference>
<accession>A0ABU6J3G0</accession>
<evidence type="ECO:0000259" key="4">
    <source>
        <dbReference type="PROSITE" id="PS50943"/>
    </source>
</evidence>
<dbReference type="InterPro" id="IPR041468">
    <property type="entry name" value="HTH_ParB/Spo0J"/>
</dbReference>
<sequence length="324" mass="35605">MSLKDRLAKKALGVNTDDLDSRPGPSDYQPRTAPGQLMGLQAKVANLEKELAAARGAGAGMSQTIPLDQLHEIEGRRRKLTDDQFEELKENLRNNDLITPVTVRPRESGGFEIVSGHNRVAAFRELGRAEIEAVVRSLDEERAVLGAFYANLLQPNLPDYEKYHGFRLIRERRPDLTQEQIAQMAGVSQSLVSKLLAFEDLPADVHTILMSRPDAIGAPAARSLAALAKQGKTQQVIDAVRKVTDEGMDQAAAVAYASKVDAAPAQAKPKVDIKTFKVGKKPLCSYRRTDTMLRVDFKDPSHADAFHKELDELLARYAAGLGKE</sequence>